<dbReference type="PANTHER" id="PTHR10587">
    <property type="entry name" value="GLYCOSYL TRANSFERASE-RELATED"/>
    <property type="match status" value="1"/>
</dbReference>
<keyword evidence="4" id="KW-1185">Reference proteome</keyword>
<comment type="caution">
    <text evidence="3">The sequence shown here is derived from an EMBL/GenBank/DDBJ whole genome shotgun (WGS) entry which is preliminary data.</text>
</comment>
<dbReference type="EC" id="3.-.-.-" evidence="3"/>
<reference evidence="4" key="1">
    <citation type="journal article" date="2019" name="Int. J. Syst. Evol. Microbiol.">
        <title>The Global Catalogue of Microorganisms (GCM) 10K type strain sequencing project: providing services to taxonomists for standard genome sequencing and annotation.</title>
        <authorList>
            <consortium name="The Broad Institute Genomics Platform"/>
            <consortium name="The Broad Institute Genome Sequencing Center for Infectious Disease"/>
            <person name="Wu L."/>
            <person name="Ma J."/>
        </authorList>
    </citation>
    <scope>NUCLEOTIDE SEQUENCE [LARGE SCALE GENOMIC DNA]</scope>
    <source>
        <strain evidence="4">IBRC-M 10813</strain>
    </source>
</reference>
<organism evidence="3 4">
    <name type="scientific">Salinithrix halophila</name>
    <dbReference type="NCBI Taxonomy" id="1485204"/>
    <lineage>
        <taxon>Bacteria</taxon>
        <taxon>Bacillati</taxon>
        <taxon>Bacillota</taxon>
        <taxon>Bacilli</taxon>
        <taxon>Bacillales</taxon>
        <taxon>Thermoactinomycetaceae</taxon>
        <taxon>Salinithrix</taxon>
    </lineage>
</organism>
<dbReference type="InterPro" id="IPR011330">
    <property type="entry name" value="Glyco_hydro/deAcase_b/a-brl"/>
</dbReference>
<feature type="compositionally biased region" description="Basic and acidic residues" evidence="1">
    <location>
        <begin position="79"/>
        <end position="114"/>
    </location>
</feature>
<keyword evidence="3" id="KW-0378">Hydrolase</keyword>
<evidence type="ECO:0000259" key="2">
    <source>
        <dbReference type="PROSITE" id="PS51677"/>
    </source>
</evidence>
<evidence type="ECO:0000256" key="1">
    <source>
        <dbReference type="SAM" id="MobiDB-lite"/>
    </source>
</evidence>
<evidence type="ECO:0000313" key="4">
    <source>
        <dbReference type="Proteomes" id="UP001595843"/>
    </source>
</evidence>
<name>A0ABV8JF26_9BACL</name>
<dbReference type="Proteomes" id="UP001595843">
    <property type="component" value="Unassembled WGS sequence"/>
</dbReference>
<dbReference type="EMBL" id="JBHSAP010000009">
    <property type="protein sequence ID" value="MFC4076405.1"/>
    <property type="molecule type" value="Genomic_DNA"/>
</dbReference>
<dbReference type="RefSeq" id="WP_380703316.1">
    <property type="nucleotide sequence ID" value="NZ_JBHSAP010000009.1"/>
</dbReference>
<dbReference type="InterPro" id="IPR050248">
    <property type="entry name" value="Polysacc_deacetylase_ArnD"/>
</dbReference>
<accession>A0ABV8JF26</accession>
<evidence type="ECO:0000313" key="3">
    <source>
        <dbReference type="EMBL" id="MFC4076405.1"/>
    </source>
</evidence>
<protein>
    <submittedName>
        <fullName evidence="3">Polysaccharide deacetylase family protein</fullName>
        <ecNumber evidence="3">3.-.-.-</ecNumber>
    </submittedName>
</protein>
<feature type="compositionally biased region" description="Polar residues" evidence="1">
    <location>
        <begin position="56"/>
        <end position="65"/>
    </location>
</feature>
<gene>
    <name evidence="3" type="ORF">ACFOUO_06235</name>
</gene>
<dbReference type="CDD" id="cd10917">
    <property type="entry name" value="CE4_NodB_like_6s_7s"/>
    <property type="match status" value="1"/>
</dbReference>
<sequence length="328" mass="36602">MKHIWLSVILAATTLTLPFWQEKEEGLLAISPGNEKPTEAEKSAQQVSSLREDANPKSSPDSPNASLEEPSQKKPRSVPSDREGKDKDSTVSSDIKTRKQGDSSVDARREEKKPKSIPADQIVLQGQGGSKTAALTFDDGPDARYTGEVLDLLREEGVKATFFVVGQEVRQHPDVLRRIDREGHKIGNHTWSHPFLPKLTDTKVQEELDKTDREVARLTGRRMTLMRPPYGAYQGVEKAILSRSYRIINWSVDSLDWRKGRGATVIEQHVTNAVRPGAIILHHSGGGDRSATVKAVKKEIRYLKKKGYRLVTVDEMLGIPAYREANSH</sequence>
<feature type="region of interest" description="Disordered" evidence="1">
    <location>
        <begin position="30"/>
        <end position="121"/>
    </location>
</feature>
<proteinExistence type="predicted"/>
<dbReference type="InterPro" id="IPR002509">
    <property type="entry name" value="NODB_dom"/>
</dbReference>
<dbReference type="PROSITE" id="PS51677">
    <property type="entry name" value="NODB"/>
    <property type="match status" value="1"/>
</dbReference>
<dbReference type="Gene3D" id="3.20.20.370">
    <property type="entry name" value="Glycoside hydrolase/deacetylase"/>
    <property type="match status" value="1"/>
</dbReference>
<dbReference type="SUPFAM" id="SSF88713">
    <property type="entry name" value="Glycoside hydrolase/deacetylase"/>
    <property type="match status" value="1"/>
</dbReference>
<dbReference type="Pfam" id="PF01522">
    <property type="entry name" value="Polysacc_deac_1"/>
    <property type="match status" value="1"/>
</dbReference>
<feature type="domain" description="NodB homology" evidence="2">
    <location>
        <begin position="131"/>
        <end position="311"/>
    </location>
</feature>
<dbReference type="GO" id="GO:0016787">
    <property type="term" value="F:hydrolase activity"/>
    <property type="evidence" value="ECO:0007669"/>
    <property type="project" value="UniProtKB-KW"/>
</dbReference>